<dbReference type="Gene3D" id="6.10.140.2220">
    <property type="match status" value="1"/>
</dbReference>
<dbReference type="EMBL" id="CP126209">
    <property type="protein sequence ID" value="WIA10161.1"/>
    <property type="molecule type" value="Genomic_DNA"/>
</dbReference>
<evidence type="ECO:0000256" key="1">
    <source>
        <dbReference type="ARBA" id="ARBA00022723"/>
    </source>
</evidence>
<evidence type="ECO:0000256" key="3">
    <source>
        <dbReference type="ARBA" id="ARBA00022833"/>
    </source>
</evidence>
<dbReference type="InterPro" id="IPR002893">
    <property type="entry name" value="Znf_MYND"/>
</dbReference>
<evidence type="ECO:0000313" key="6">
    <source>
        <dbReference type="EMBL" id="WIA10161.1"/>
    </source>
</evidence>
<keyword evidence="2 4" id="KW-0863">Zinc-finger</keyword>
<dbReference type="Proteomes" id="UP001244341">
    <property type="component" value="Chromosome 2b"/>
</dbReference>
<sequence length="85" mass="9362">MCAGCGCRSFFNADGAQLQPCPGCGQAFYCSDACREFDYPSHKAECRFRSTGRWHAAGIRPSWAPFNRFQNLGHLSQAYVAAYAA</sequence>
<evidence type="ECO:0000259" key="5">
    <source>
        <dbReference type="PROSITE" id="PS50865"/>
    </source>
</evidence>
<dbReference type="SUPFAM" id="SSF144232">
    <property type="entry name" value="HIT/MYND zinc finger-like"/>
    <property type="match status" value="1"/>
</dbReference>
<keyword evidence="3" id="KW-0862">Zinc</keyword>
<keyword evidence="7" id="KW-1185">Reference proteome</keyword>
<keyword evidence="1" id="KW-0479">Metal-binding</keyword>
<dbReference type="Pfam" id="PF01753">
    <property type="entry name" value="zf-MYND"/>
    <property type="match status" value="1"/>
</dbReference>
<evidence type="ECO:0000256" key="4">
    <source>
        <dbReference type="PROSITE-ProRule" id="PRU00134"/>
    </source>
</evidence>
<evidence type="ECO:0000313" key="7">
    <source>
        <dbReference type="Proteomes" id="UP001244341"/>
    </source>
</evidence>
<organism evidence="6 7">
    <name type="scientific">Tetradesmus obliquus</name>
    <name type="common">Green alga</name>
    <name type="synonym">Acutodesmus obliquus</name>
    <dbReference type="NCBI Taxonomy" id="3088"/>
    <lineage>
        <taxon>Eukaryota</taxon>
        <taxon>Viridiplantae</taxon>
        <taxon>Chlorophyta</taxon>
        <taxon>core chlorophytes</taxon>
        <taxon>Chlorophyceae</taxon>
        <taxon>CS clade</taxon>
        <taxon>Sphaeropleales</taxon>
        <taxon>Scenedesmaceae</taxon>
        <taxon>Tetradesmus</taxon>
    </lineage>
</organism>
<evidence type="ECO:0000256" key="2">
    <source>
        <dbReference type="ARBA" id="ARBA00022771"/>
    </source>
</evidence>
<dbReference type="PROSITE" id="PS50865">
    <property type="entry name" value="ZF_MYND_2"/>
    <property type="match status" value="1"/>
</dbReference>
<name>A0ABY8TPE0_TETOB</name>
<gene>
    <name evidence="6" type="ORF">OEZ85_010365</name>
</gene>
<accession>A0ABY8TPE0</accession>
<feature type="domain" description="MYND-type" evidence="5">
    <location>
        <begin position="2"/>
        <end position="46"/>
    </location>
</feature>
<dbReference type="PROSITE" id="PS01360">
    <property type="entry name" value="ZF_MYND_1"/>
    <property type="match status" value="1"/>
</dbReference>
<protein>
    <recommendedName>
        <fullName evidence="5">MYND-type domain-containing protein</fullName>
    </recommendedName>
</protein>
<reference evidence="6 7" key="1">
    <citation type="submission" date="2023-05" db="EMBL/GenBank/DDBJ databases">
        <title>A 100% complete, gapless, phased diploid assembly of the Scenedesmus obliquus UTEX 3031 genome.</title>
        <authorList>
            <person name="Biondi T.C."/>
            <person name="Hanschen E.R."/>
            <person name="Kwon T."/>
            <person name="Eng W."/>
            <person name="Kruse C.P.S."/>
            <person name="Koehler S.I."/>
            <person name="Kunde Y."/>
            <person name="Gleasner C.D."/>
            <person name="You Mak K.T."/>
            <person name="Polle J."/>
            <person name="Hovde B.T."/>
            <person name="Starkenburg S.R."/>
        </authorList>
    </citation>
    <scope>NUCLEOTIDE SEQUENCE [LARGE SCALE GENOMIC DNA]</scope>
    <source>
        <strain evidence="6 7">DOE0152z</strain>
    </source>
</reference>
<proteinExistence type="predicted"/>